<dbReference type="Pfam" id="PF02102">
    <property type="entry name" value="Peptidase_M35"/>
    <property type="match status" value="1"/>
</dbReference>
<protein>
    <recommendedName>
        <fullName evidence="13">Neutral protease 2</fullName>
        <ecNumber evidence="13">3.4.24.39</ecNumber>
    </recommendedName>
    <alternativeName>
        <fullName evidence="13">Deuterolysin</fullName>
    </alternativeName>
</protein>
<evidence type="ECO:0000313" key="15">
    <source>
        <dbReference type="Proteomes" id="UP000250140"/>
    </source>
</evidence>
<feature type="signal peptide" evidence="13">
    <location>
        <begin position="1"/>
        <end position="20"/>
    </location>
</feature>
<dbReference type="OrthoDB" id="412874at2759"/>
<sequence length="349" mass="36248">MRPLTQLLLAIFVTLVGSTAIDTNKRASPLAVSLTTSGNTEVKVAITNKGATALNLLSKGTILDESAPVEKVQIFSANTQIAFEGIRMRLLTSNLTQEFFTALAPGETKELTVETASLHTMDKSGVFDVFASGAIPYAEVGSTELIGTLSYASEKLSINVDGALASKVSKAISKRTILSSDCTGTKRTAVLNALSDCSSLAKAAASAAKAGTKITTYFKSSSAASTVAARLNAVAAECSSSSSGATTTHCADTYNGCSSNVLAYTVPSQNFIVYCDVYFSALPLLASSCHAQDQATTTIHENTHAPGVYSPGTQDYAYGFSSSTSLSASQALLNADTYALYANAIHLNC</sequence>
<evidence type="ECO:0000256" key="3">
    <source>
        <dbReference type="ARBA" id="ARBA00022670"/>
    </source>
</evidence>
<keyword evidence="9 13" id="KW-0482">Metalloprotease</keyword>
<evidence type="ECO:0000256" key="4">
    <source>
        <dbReference type="ARBA" id="ARBA00022685"/>
    </source>
</evidence>
<gene>
    <name evidence="14" type="ORF">AOQ84DRAFT_419775</name>
</gene>
<evidence type="ECO:0000256" key="1">
    <source>
        <dbReference type="ARBA" id="ARBA00001187"/>
    </source>
</evidence>
<comment type="similarity">
    <text evidence="2 13">Belongs to the peptidase M35 family.</text>
</comment>
<keyword evidence="3 13" id="KW-0645">Protease</keyword>
<evidence type="ECO:0000256" key="12">
    <source>
        <dbReference type="PIRSR" id="PIRSR601384-2"/>
    </source>
</evidence>
<dbReference type="InterPro" id="IPR050414">
    <property type="entry name" value="Fungal_M35_metalloproteases"/>
</dbReference>
<feature type="binding site" evidence="12">
    <location>
        <position position="304"/>
    </location>
    <ligand>
        <name>Zn(2+)</name>
        <dbReference type="ChEBI" id="CHEBI:29105"/>
        <note>catalytic</note>
    </ligand>
</feature>
<comment type="subcellular location">
    <subcellularLocation>
        <location evidence="13">Secreted</location>
    </subcellularLocation>
</comment>
<dbReference type="PRINTS" id="PR00768">
    <property type="entry name" value="DEUTEROLYSIN"/>
</dbReference>
<keyword evidence="10" id="KW-0865">Zymogen</keyword>
<dbReference type="EC" id="3.4.24.39" evidence="13"/>
<dbReference type="GO" id="GO:0006508">
    <property type="term" value="P:proteolysis"/>
    <property type="evidence" value="ECO:0007669"/>
    <property type="project" value="UniProtKB-KW"/>
</dbReference>
<comment type="function">
    <text evidence="13">Secreted metalloproteinase that allows assimilation of proteinaceous substrates. Shows high activities on basic nuclear substrates such as histone and protamine.</text>
</comment>
<dbReference type="GO" id="GO:0046872">
    <property type="term" value="F:metal ion binding"/>
    <property type="evidence" value="ECO:0007669"/>
    <property type="project" value="UniProtKB-KW"/>
</dbReference>
<dbReference type="GO" id="GO:0005576">
    <property type="term" value="C:extracellular region"/>
    <property type="evidence" value="ECO:0007669"/>
    <property type="project" value="UniProtKB-SubCell"/>
</dbReference>
<dbReference type="SUPFAM" id="SSF55486">
    <property type="entry name" value="Metalloproteases ('zincins'), catalytic domain"/>
    <property type="match status" value="1"/>
</dbReference>
<keyword evidence="4 13" id="KW-0165">Cleavage on pair of basic residues</keyword>
<dbReference type="CDD" id="cd11008">
    <property type="entry name" value="M35_deuterolysin_like"/>
    <property type="match status" value="1"/>
</dbReference>
<evidence type="ECO:0000256" key="13">
    <source>
        <dbReference type="RuleBase" id="RU361126"/>
    </source>
</evidence>
<feature type="chain" id="PRO_5034988212" description="Neutral protease 2" evidence="13">
    <location>
        <begin position="21"/>
        <end position="349"/>
    </location>
</feature>
<keyword evidence="5 12" id="KW-0479">Metal-binding</keyword>
<keyword evidence="8 12" id="KW-0862">Zinc</keyword>
<evidence type="ECO:0000256" key="11">
    <source>
        <dbReference type="PIRSR" id="PIRSR601384-1"/>
    </source>
</evidence>
<dbReference type="Gene3D" id="2.60.40.2970">
    <property type="match status" value="1"/>
</dbReference>
<keyword evidence="15" id="KW-1185">Reference proteome</keyword>
<feature type="binding site" evidence="12">
    <location>
        <position position="300"/>
    </location>
    <ligand>
        <name>Zn(2+)</name>
        <dbReference type="ChEBI" id="CHEBI:29105"/>
        <note>catalytic</note>
    </ligand>
</feature>
<dbReference type="Gene3D" id="3.40.390.10">
    <property type="entry name" value="Collagenase (Catalytic Domain)"/>
    <property type="match status" value="1"/>
</dbReference>
<proteinExistence type="inferred from homology"/>
<dbReference type="InterPro" id="IPR024079">
    <property type="entry name" value="MetalloPept_cat_dom_sf"/>
</dbReference>
<reference evidence="14 15" key="1">
    <citation type="journal article" date="2016" name="Nat. Commun.">
        <title>Ectomycorrhizal ecology is imprinted in the genome of the dominant symbiotic fungus Cenococcum geophilum.</title>
        <authorList>
            <consortium name="DOE Joint Genome Institute"/>
            <person name="Peter M."/>
            <person name="Kohler A."/>
            <person name="Ohm R.A."/>
            <person name="Kuo A."/>
            <person name="Krutzmann J."/>
            <person name="Morin E."/>
            <person name="Arend M."/>
            <person name="Barry K.W."/>
            <person name="Binder M."/>
            <person name="Choi C."/>
            <person name="Clum A."/>
            <person name="Copeland A."/>
            <person name="Grisel N."/>
            <person name="Haridas S."/>
            <person name="Kipfer T."/>
            <person name="LaButti K."/>
            <person name="Lindquist E."/>
            <person name="Lipzen A."/>
            <person name="Maire R."/>
            <person name="Meier B."/>
            <person name="Mihaltcheva S."/>
            <person name="Molinier V."/>
            <person name="Murat C."/>
            <person name="Poggeler S."/>
            <person name="Quandt C.A."/>
            <person name="Sperisen C."/>
            <person name="Tritt A."/>
            <person name="Tisserant E."/>
            <person name="Crous P.W."/>
            <person name="Henrissat B."/>
            <person name="Nehls U."/>
            <person name="Egli S."/>
            <person name="Spatafora J.W."/>
            <person name="Grigoriev I.V."/>
            <person name="Martin F.M."/>
        </authorList>
    </citation>
    <scope>NUCLEOTIDE SEQUENCE [LARGE SCALE GENOMIC DNA]</scope>
    <source>
        <strain evidence="14 15">CBS 207.34</strain>
    </source>
</reference>
<dbReference type="PANTHER" id="PTHR37016:SF3">
    <property type="entry name" value="NEUTRAL PROTEASE 2-RELATED"/>
    <property type="match status" value="1"/>
</dbReference>
<evidence type="ECO:0000256" key="7">
    <source>
        <dbReference type="ARBA" id="ARBA00022801"/>
    </source>
</evidence>
<comment type="cofactor">
    <cofactor evidence="12 13">
        <name>Zn(2+)</name>
        <dbReference type="ChEBI" id="CHEBI:29105"/>
    </cofactor>
    <text evidence="12 13">Binds 1 zinc ion per subunit.</text>
</comment>
<organism evidence="14 15">
    <name type="scientific">Glonium stellatum</name>
    <dbReference type="NCBI Taxonomy" id="574774"/>
    <lineage>
        <taxon>Eukaryota</taxon>
        <taxon>Fungi</taxon>
        <taxon>Dikarya</taxon>
        <taxon>Ascomycota</taxon>
        <taxon>Pezizomycotina</taxon>
        <taxon>Dothideomycetes</taxon>
        <taxon>Pleosporomycetidae</taxon>
        <taxon>Gloniales</taxon>
        <taxon>Gloniaceae</taxon>
        <taxon>Glonium</taxon>
    </lineage>
</organism>
<comment type="catalytic activity">
    <reaction evidence="1 13">
        <text>Preferential cleavage of bonds with hydrophobic residues in P1'. Also 3-Asn-|-Gln-4 and 8-Gly-|-Ser-9 bonds in insulin B chain.</text>
        <dbReference type="EC" id="3.4.24.39"/>
    </reaction>
</comment>
<accession>A0A8E2F8B5</accession>
<dbReference type="EMBL" id="KV748881">
    <property type="protein sequence ID" value="OCL12412.1"/>
    <property type="molecule type" value="Genomic_DNA"/>
</dbReference>
<keyword evidence="7 13" id="KW-0378">Hydrolase</keyword>
<evidence type="ECO:0000256" key="9">
    <source>
        <dbReference type="ARBA" id="ARBA00023049"/>
    </source>
</evidence>
<feature type="binding site" evidence="12">
    <location>
        <position position="315"/>
    </location>
    <ligand>
        <name>Zn(2+)</name>
        <dbReference type="ChEBI" id="CHEBI:29105"/>
        <note>catalytic</note>
    </ligand>
</feature>
<evidence type="ECO:0000256" key="2">
    <source>
        <dbReference type="ARBA" id="ARBA00010279"/>
    </source>
</evidence>
<evidence type="ECO:0000256" key="6">
    <source>
        <dbReference type="ARBA" id="ARBA00022729"/>
    </source>
</evidence>
<keyword evidence="6 13" id="KW-0732">Signal</keyword>
<evidence type="ECO:0000313" key="14">
    <source>
        <dbReference type="EMBL" id="OCL12412.1"/>
    </source>
</evidence>
<dbReference type="AlphaFoldDB" id="A0A8E2F8B5"/>
<keyword evidence="13" id="KW-0964">Secreted</keyword>
<evidence type="ECO:0000256" key="5">
    <source>
        <dbReference type="ARBA" id="ARBA00022723"/>
    </source>
</evidence>
<feature type="active site" evidence="11">
    <location>
        <position position="301"/>
    </location>
</feature>
<dbReference type="PANTHER" id="PTHR37016">
    <property type="match status" value="1"/>
</dbReference>
<evidence type="ECO:0000256" key="8">
    <source>
        <dbReference type="ARBA" id="ARBA00022833"/>
    </source>
</evidence>
<dbReference type="Proteomes" id="UP000250140">
    <property type="component" value="Unassembled WGS sequence"/>
</dbReference>
<evidence type="ECO:0000256" key="10">
    <source>
        <dbReference type="ARBA" id="ARBA00023145"/>
    </source>
</evidence>
<dbReference type="GO" id="GO:0004222">
    <property type="term" value="F:metalloendopeptidase activity"/>
    <property type="evidence" value="ECO:0007669"/>
    <property type="project" value="InterPro"/>
</dbReference>
<dbReference type="InterPro" id="IPR001384">
    <property type="entry name" value="Peptidase_M35"/>
</dbReference>
<name>A0A8E2F8B5_9PEZI</name>